<accession>A0A6C0DUF0</accession>
<organism evidence="2">
    <name type="scientific">viral metagenome</name>
    <dbReference type="NCBI Taxonomy" id="1070528"/>
    <lineage>
        <taxon>unclassified sequences</taxon>
        <taxon>metagenomes</taxon>
        <taxon>organismal metagenomes</taxon>
    </lineage>
</organism>
<dbReference type="Pfam" id="PF21722">
    <property type="entry name" value="Gly_rich_2"/>
    <property type="match status" value="1"/>
</dbReference>
<sequence>MAFITGAGLITIKNTSEDFFFFNGTNPSLTDNYTFTASQILGYSKLDYILVGGGGGGGGPFTSLLVPYPGGGGGSGDIRASFPYTGTSGTFTYTVITTVDDSTIDISGATSITITIGTGGLGGVYSDASPIDGTKGSSTILAIAGTSPLTTAVTGGFGGKGGFITTPPNNGCGGGIGFNGGGGGGGTTLGQADINGIGGTTTGSGTSGTNSTYSSVPPGTITAGNGGGPGGIGNGVSISNDPIYGTPAEQTITAGGGGGGGTQVTISGISTITGGKGSYGTIAASPYAQPPLAPAAEVGYAYTGAGGGGGAISFYYPGAPPPIDVSAQPGAVGGKGYAILWFHN</sequence>
<proteinExistence type="predicted"/>
<protein>
    <recommendedName>
        <fullName evidence="1">Glycine-rich domain-containing protein</fullName>
    </recommendedName>
</protein>
<dbReference type="EMBL" id="MN739677">
    <property type="protein sequence ID" value="QHT20098.1"/>
    <property type="molecule type" value="Genomic_DNA"/>
</dbReference>
<dbReference type="InterPro" id="IPR049304">
    <property type="entry name" value="Gly_rich_dom"/>
</dbReference>
<feature type="domain" description="Glycine-rich" evidence="1">
    <location>
        <begin position="33"/>
        <end position="282"/>
    </location>
</feature>
<reference evidence="2" key="1">
    <citation type="journal article" date="2020" name="Nature">
        <title>Giant virus diversity and host interactions through global metagenomics.</title>
        <authorList>
            <person name="Schulz F."/>
            <person name="Roux S."/>
            <person name="Paez-Espino D."/>
            <person name="Jungbluth S."/>
            <person name="Walsh D.A."/>
            <person name="Denef V.J."/>
            <person name="McMahon K.D."/>
            <person name="Konstantinidis K.T."/>
            <person name="Eloe-Fadrosh E.A."/>
            <person name="Kyrpides N.C."/>
            <person name="Woyke T."/>
        </authorList>
    </citation>
    <scope>NUCLEOTIDE SEQUENCE</scope>
    <source>
        <strain evidence="2">GVMAG-M-3300023174-60</strain>
    </source>
</reference>
<dbReference type="AlphaFoldDB" id="A0A6C0DUF0"/>
<name>A0A6C0DUF0_9ZZZZ</name>
<evidence type="ECO:0000259" key="1">
    <source>
        <dbReference type="Pfam" id="PF21722"/>
    </source>
</evidence>
<evidence type="ECO:0000313" key="2">
    <source>
        <dbReference type="EMBL" id="QHT20098.1"/>
    </source>
</evidence>